<evidence type="ECO:0000313" key="2">
    <source>
        <dbReference type="EMBL" id="QEC77376.1"/>
    </source>
</evidence>
<dbReference type="PROSITE" id="PS51257">
    <property type="entry name" value="PROKAR_LIPOPROTEIN"/>
    <property type="match status" value="1"/>
</dbReference>
<organism evidence="2 3">
    <name type="scientific">Mucilaginibacter ginsenosidivorax</name>
    <dbReference type="NCBI Taxonomy" id="862126"/>
    <lineage>
        <taxon>Bacteria</taxon>
        <taxon>Pseudomonadati</taxon>
        <taxon>Bacteroidota</taxon>
        <taxon>Sphingobacteriia</taxon>
        <taxon>Sphingobacteriales</taxon>
        <taxon>Sphingobacteriaceae</taxon>
        <taxon>Mucilaginibacter</taxon>
    </lineage>
</organism>
<sequence length="313" mass="34399">MKKLKLIALLTIMGSCTASFAQQTVTDTASKKPQVKELFVNAGIQYISNLTYAGRRDESSVPLLLPSLTLVSKHGFFLSAIGYFDLNGSKSGAEGLSVTPGYVFGFDNKKYYGGTISATKFFITGSSPIILSSFNATVDASLYANPDNIVKLSIGGSYRFDKNNKNDIINTAELSKEIFVVKTGATKLNGLKFTPTASLYAGTQSFYQTYYTQSQVTRSVESPQKQTPINILFPNQPKQTIITQTVTQENQKEVRKYQLLAFSGSMPVTYVINKVQIVFTPYLIKPFNQVDYLSNTSKNGLYFLFSAGASVTF</sequence>
<name>A0A5B8W3C8_9SPHI</name>
<feature type="chain" id="PRO_5023048851" evidence="1">
    <location>
        <begin position="22"/>
        <end position="313"/>
    </location>
</feature>
<keyword evidence="3" id="KW-1185">Reference proteome</keyword>
<dbReference type="EMBL" id="CP042437">
    <property type="protein sequence ID" value="QEC77376.1"/>
    <property type="molecule type" value="Genomic_DNA"/>
</dbReference>
<evidence type="ECO:0000313" key="3">
    <source>
        <dbReference type="Proteomes" id="UP000321362"/>
    </source>
</evidence>
<reference evidence="2 3" key="1">
    <citation type="journal article" date="2013" name="J. Microbiol.">
        <title>Mucilaginibacter ginsenosidivorax sp. nov., with ginsenoside converting activity isolated from sediment.</title>
        <authorList>
            <person name="Kim J.K."/>
            <person name="Choi T.E."/>
            <person name="Liu Q.M."/>
            <person name="Park H.Y."/>
            <person name="Yi T.H."/>
            <person name="Yoon M.H."/>
            <person name="Kim S.C."/>
            <person name="Im W.T."/>
        </authorList>
    </citation>
    <scope>NUCLEOTIDE SEQUENCE [LARGE SCALE GENOMIC DNA]</scope>
    <source>
        <strain evidence="2 3">KHI28</strain>
    </source>
</reference>
<accession>A0A5B8W3C8</accession>
<dbReference type="OrthoDB" id="871919at2"/>
<evidence type="ECO:0000256" key="1">
    <source>
        <dbReference type="SAM" id="SignalP"/>
    </source>
</evidence>
<protein>
    <submittedName>
        <fullName evidence="2">Uncharacterized protein</fullName>
    </submittedName>
</protein>
<dbReference type="Proteomes" id="UP000321362">
    <property type="component" value="Chromosome"/>
</dbReference>
<gene>
    <name evidence="2" type="ORF">FSB76_15995</name>
</gene>
<dbReference type="RefSeq" id="WP_147055003.1">
    <property type="nucleotide sequence ID" value="NZ_CP042437.1"/>
</dbReference>
<feature type="signal peptide" evidence="1">
    <location>
        <begin position="1"/>
        <end position="21"/>
    </location>
</feature>
<proteinExistence type="predicted"/>
<dbReference type="AlphaFoldDB" id="A0A5B8W3C8"/>
<dbReference type="KEGG" id="mgk:FSB76_15995"/>
<keyword evidence="1" id="KW-0732">Signal</keyword>